<feature type="transmembrane region" description="Helical" evidence="6">
    <location>
        <begin position="201"/>
        <end position="220"/>
    </location>
</feature>
<keyword evidence="5 6" id="KW-0472">Membrane</keyword>
<accession>D6TMR1</accession>
<sequence length="555" mass="59440">MNPFQTKLNRALVLCRMSMMELGGTRIYSHAKLDGRLFSRMNIFRTKSVEQSIRDTEEPEHSLRKTLGPIDLIVFGIGVIIGTGIFVLTGTAAANYAGPGIAISFMIAGVACGLAALCYAEFASSVPVAGSAYTYSYAALGEFIAWIIGWDLILEFLVGASTVSVGWSEYFTTILRSLGIMVPGTLTGKAALIPVLPGLHLNLPAAAIALILTCVLVIGVRTSSRFNLAVTIIKLCVVTFFIVFGVFFVHPLNWTPFIPPAQSIAGKGGLASPFLQLILGFPPQAYGLGGLVTGAAIVFFAYIGFDIVATTAEETKKPQRDMPIGILGSLVVCTVLYIVVSLILTGIVSYKTLKQLNTAAPMATAFEVIGKPWAAGLVSVGAICGLTAVIMILMMGQSRVFFAMSRDHLLPPWFARVHPNFGTPYRISIITGAIVAIIAAFTPISDLAELVNIGTLLAFVLVSIGVLVLRRTQPNIHRSFRTPGVPVVPILAALVCLGLMLYLPLITWIRFVVWLAIGVAVYFLYSMHHSRLANKEIKEIGKDAVLEDSTAAGSD</sequence>
<evidence type="ECO:0000256" key="3">
    <source>
        <dbReference type="ARBA" id="ARBA00022692"/>
    </source>
</evidence>
<evidence type="ECO:0000256" key="1">
    <source>
        <dbReference type="ARBA" id="ARBA00004141"/>
    </source>
</evidence>
<feature type="transmembrane region" description="Helical" evidence="6">
    <location>
        <begin position="232"/>
        <end position="250"/>
    </location>
</feature>
<dbReference type="PANTHER" id="PTHR43243">
    <property type="entry name" value="INNER MEMBRANE TRANSPORTER YGJI-RELATED"/>
    <property type="match status" value="1"/>
</dbReference>
<evidence type="ECO:0000313" key="8">
    <source>
        <dbReference type="Proteomes" id="UP000004508"/>
    </source>
</evidence>
<feature type="transmembrane region" description="Helical" evidence="6">
    <location>
        <begin position="425"/>
        <end position="444"/>
    </location>
</feature>
<dbReference type="AlphaFoldDB" id="D6TMR1"/>
<reference evidence="7 8" key="1">
    <citation type="journal article" date="2011" name="Stand. Genomic Sci.">
        <title>Non-contiguous finished genome sequence and contextual data of the filamentous soil bacterium Ktedonobacter racemifer type strain (SOSP1-21).</title>
        <authorList>
            <person name="Chang Y.J."/>
            <person name="Land M."/>
            <person name="Hauser L."/>
            <person name="Chertkov O."/>
            <person name="Del Rio T.G."/>
            <person name="Nolan M."/>
            <person name="Copeland A."/>
            <person name="Tice H."/>
            <person name="Cheng J.F."/>
            <person name="Lucas S."/>
            <person name="Han C."/>
            <person name="Goodwin L."/>
            <person name="Pitluck S."/>
            <person name="Ivanova N."/>
            <person name="Ovchinikova G."/>
            <person name="Pati A."/>
            <person name="Chen A."/>
            <person name="Palaniappan K."/>
            <person name="Mavromatis K."/>
            <person name="Liolios K."/>
            <person name="Brettin T."/>
            <person name="Fiebig A."/>
            <person name="Rohde M."/>
            <person name="Abt B."/>
            <person name="Goker M."/>
            <person name="Detter J.C."/>
            <person name="Woyke T."/>
            <person name="Bristow J."/>
            <person name="Eisen J.A."/>
            <person name="Markowitz V."/>
            <person name="Hugenholtz P."/>
            <person name="Kyrpides N.C."/>
            <person name="Klenk H.P."/>
            <person name="Lapidus A."/>
        </authorList>
    </citation>
    <scope>NUCLEOTIDE SEQUENCE [LARGE SCALE GENOMIC DNA]</scope>
    <source>
        <strain evidence="8">DSM 44963</strain>
    </source>
</reference>
<keyword evidence="4 6" id="KW-1133">Transmembrane helix</keyword>
<evidence type="ECO:0000256" key="6">
    <source>
        <dbReference type="SAM" id="Phobius"/>
    </source>
</evidence>
<feature type="transmembrane region" description="Helical" evidence="6">
    <location>
        <begin position="482"/>
        <end position="502"/>
    </location>
</feature>
<evidence type="ECO:0000313" key="7">
    <source>
        <dbReference type="EMBL" id="EFH87061.1"/>
    </source>
</evidence>
<protein>
    <submittedName>
        <fullName evidence="7">Amino acid permease-associated region</fullName>
    </submittedName>
</protein>
<dbReference type="InParanoid" id="D6TMR1"/>
<dbReference type="PANTHER" id="PTHR43243:SF4">
    <property type="entry name" value="CATIONIC AMINO ACID TRANSPORTER 4"/>
    <property type="match status" value="1"/>
</dbReference>
<feature type="transmembrane region" description="Helical" evidence="6">
    <location>
        <begin position="72"/>
        <end position="94"/>
    </location>
</feature>
<feature type="transmembrane region" description="Helical" evidence="6">
    <location>
        <begin position="100"/>
        <end position="120"/>
    </location>
</feature>
<feature type="transmembrane region" description="Helical" evidence="6">
    <location>
        <begin position="450"/>
        <end position="470"/>
    </location>
</feature>
<dbReference type="FunCoup" id="D6TMR1">
    <property type="interactions" value="158"/>
</dbReference>
<dbReference type="Pfam" id="PF13520">
    <property type="entry name" value="AA_permease_2"/>
    <property type="match status" value="1"/>
</dbReference>
<comment type="subcellular location">
    <subcellularLocation>
        <location evidence="1">Membrane</location>
        <topology evidence="1">Multi-pass membrane protein</topology>
    </subcellularLocation>
</comment>
<feature type="transmembrane region" description="Helical" evidence="6">
    <location>
        <begin position="508"/>
        <end position="525"/>
    </location>
</feature>
<dbReference type="PIRSF" id="PIRSF006060">
    <property type="entry name" value="AA_transporter"/>
    <property type="match status" value="1"/>
</dbReference>
<dbReference type="InterPro" id="IPR002293">
    <property type="entry name" value="AA/rel_permease1"/>
</dbReference>
<evidence type="ECO:0000256" key="5">
    <source>
        <dbReference type="ARBA" id="ARBA00023136"/>
    </source>
</evidence>
<evidence type="ECO:0000256" key="4">
    <source>
        <dbReference type="ARBA" id="ARBA00022989"/>
    </source>
</evidence>
<dbReference type="GO" id="GO:0016020">
    <property type="term" value="C:membrane"/>
    <property type="evidence" value="ECO:0007669"/>
    <property type="project" value="UniProtKB-SubCell"/>
</dbReference>
<keyword evidence="3 6" id="KW-0812">Transmembrane</keyword>
<dbReference type="Gene3D" id="1.20.1740.10">
    <property type="entry name" value="Amino acid/polyamine transporter I"/>
    <property type="match status" value="1"/>
</dbReference>
<organism evidence="7 8">
    <name type="scientific">Ktedonobacter racemifer DSM 44963</name>
    <dbReference type="NCBI Taxonomy" id="485913"/>
    <lineage>
        <taxon>Bacteria</taxon>
        <taxon>Bacillati</taxon>
        <taxon>Chloroflexota</taxon>
        <taxon>Ktedonobacteria</taxon>
        <taxon>Ktedonobacterales</taxon>
        <taxon>Ktedonobacteraceae</taxon>
        <taxon>Ktedonobacter</taxon>
    </lineage>
</organism>
<name>D6TMR1_KTERA</name>
<proteinExistence type="predicted"/>
<feature type="transmembrane region" description="Helical" evidence="6">
    <location>
        <begin position="326"/>
        <end position="353"/>
    </location>
</feature>
<dbReference type="GO" id="GO:0015171">
    <property type="term" value="F:amino acid transmembrane transporter activity"/>
    <property type="evidence" value="ECO:0007669"/>
    <property type="project" value="TreeGrafter"/>
</dbReference>
<dbReference type="EMBL" id="ADVG01000002">
    <property type="protein sequence ID" value="EFH87061.1"/>
    <property type="molecule type" value="Genomic_DNA"/>
</dbReference>
<gene>
    <name evidence="7" type="ORF">Krac_8385</name>
</gene>
<feature type="transmembrane region" description="Helical" evidence="6">
    <location>
        <begin position="132"/>
        <end position="153"/>
    </location>
</feature>
<evidence type="ECO:0000256" key="2">
    <source>
        <dbReference type="ARBA" id="ARBA00022448"/>
    </source>
</evidence>
<dbReference type="Proteomes" id="UP000004508">
    <property type="component" value="Unassembled WGS sequence"/>
</dbReference>
<feature type="transmembrane region" description="Helical" evidence="6">
    <location>
        <begin position="285"/>
        <end position="305"/>
    </location>
</feature>
<feature type="transmembrane region" description="Helical" evidence="6">
    <location>
        <begin position="373"/>
        <end position="396"/>
    </location>
</feature>
<comment type="caution">
    <text evidence="7">The sequence shown here is derived from an EMBL/GenBank/DDBJ whole genome shotgun (WGS) entry which is preliminary data.</text>
</comment>
<keyword evidence="2" id="KW-0813">Transport</keyword>
<dbReference type="eggNOG" id="COG0531">
    <property type="taxonomic scope" value="Bacteria"/>
</dbReference>
<dbReference type="STRING" id="485913.Krac_8385"/>
<keyword evidence="8" id="KW-1185">Reference proteome</keyword>